<accession>A0ABD0QBD5</accession>
<dbReference type="Proteomes" id="UP001529510">
    <property type="component" value="Unassembled WGS sequence"/>
</dbReference>
<evidence type="ECO:0000313" key="2">
    <source>
        <dbReference type="EMBL" id="KAL0183563.1"/>
    </source>
</evidence>
<organism evidence="2 3">
    <name type="scientific">Cirrhinus mrigala</name>
    <name type="common">Mrigala</name>
    <dbReference type="NCBI Taxonomy" id="683832"/>
    <lineage>
        <taxon>Eukaryota</taxon>
        <taxon>Metazoa</taxon>
        <taxon>Chordata</taxon>
        <taxon>Craniata</taxon>
        <taxon>Vertebrata</taxon>
        <taxon>Euteleostomi</taxon>
        <taxon>Actinopterygii</taxon>
        <taxon>Neopterygii</taxon>
        <taxon>Teleostei</taxon>
        <taxon>Ostariophysi</taxon>
        <taxon>Cypriniformes</taxon>
        <taxon>Cyprinidae</taxon>
        <taxon>Labeoninae</taxon>
        <taxon>Labeonini</taxon>
        <taxon>Cirrhinus</taxon>
    </lineage>
</organism>
<feature type="region of interest" description="Disordered" evidence="1">
    <location>
        <begin position="1"/>
        <end position="21"/>
    </location>
</feature>
<comment type="caution">
    <text evidence="2">The sequence shown here is derived from an EMBL/GenBank/DDBJ whole genome shotgun (WGS) entry which is preliminary data.</text>
</comment>
<sequence>TADVVAPGTTPALTSQSESSVTVAAVAETEATMTTGTTEEQPSHVPAQVAEVSSDVTVNSIEETPSVETQP</sequence>
<keyword evidence="3" id="KW-1185">Reference proteome</keyword>
<evidence type="ECO:0000313" key="3">
    <source>
        <dbReference type="Proteomes" id="UP001529510"/>
    </source>
</evidence>
<dbReference type="AlphaFoldDB" id="A0ABD0QBD5"/>
<feature type="non-terminal residue" evidence="2">
    <location>
        <position position="71"/>
    </location>
</feature>
<evidence type="ECO:0008006" key="4">
    <source>
        <dbReference type="Google" id="ProtNLM"/>
    </source>
</evidence>
<feature type="non-terminal residue" evidence="2">
    <location>
        <position position="1"/>
    </location>
</feature>
<reference evidence="2 3" key="1">
    <citation type="submission" date="2024-05" db="EMBL/GenBank/DDBJ databases">
        <title>Genome sequencing and assembly of Indian major carp, Cirrhinus mrigala (Hamilton, 1822).</title>
        <authorList>
            <person name="Mohindra V."/>
            <person name="Chowdhury L.M."/>
            <person name="Lal K."/>
            <person name="Jena J.K."/>
        </authorList>
    </citation>
    <scope>NUCLEOTIDE SEQUENCE [LARGE SCALE GENOMIC DNA]</scope>
    <source>
        <strain evidence="2">CM1030</strain>
        <tissue evidence="2">Blood</tissue>
    </source>
</reference>
<gene>
    <name evidence="2" type="ORF">M9458_019259</name>
</gene>
<evidence type="ECO:0000256" key="1">
    <source>
        <dbReference type="SAM" id="MobiDB-lite"/>
    </source>
</evidence>
<proteinExistence type="predicted"/>
<protein>
    <recommendedName>
        <fullName evidence="4">Kappa-casein</fullName>
    </recommendedName>
</protein>
<name>A0ABD0QBD5_CIRMR</name>
<dbReference type="EMBL" id="JAMKFB020000009">
    <property type="protein sequence ID" value="KAL0183563.1"/>
    <property type="molecule type" value="Genomic_DNA"/>
</dbReference>